<evidence type="ECO:0000256" key="3">
    <source>
        <dbReference type="ARBA" id="ARBA00022617"/>
    </source>
</evidence>
<evidence type="ECO:0000313" key="10">
    <source>
        <dbReference type="EMBL" id="KAK5802482.1"/>
    </source>
</evidence>
<dbReference type="PROSITE" id="PS00086">
    <property type="entry name" value="CYTOCHROME_P450"/>
    <property type="match status" value="1"/>
</dbReference>
<keyword evidence="9" id="KW-1133">Transmembrane helix</keyword>
<dbReference type="InterPro" id="IPR036396">
    <property type="entry name" value="Cyt_P450_sf"/>
</dbReference>
<organism evidence="10 11">
    <name type="scientific">Gossypium arboreum</name>
    <name type="common">Tree cotton</name>
    <name type="synonym">Gossypium nanking</name>
    <dbReference type="NCBI Taxonomy" id="29729"/>
    <lineage>
        <taxon>Eukaryota</taxon>
        <taxon>Viridiplantae</taxon>
        <taxon>Streptophyta</taxon>
        <taxon>Embryophyta</taxon>
        <taxon>Tracheophyta</taxon>
        <taxon>Spermatophyta</taxon>
        <taxon>Magnoliopsida</taxon>
        <taxon>eudicotyledons</taxon>
        <taxon>Gunneridae</taxon>
        <taxon>Pentapetalae</taxon>
        <taxon>rosids</taxon>
        <taxon>malvids</taxon>
        <taxon>Malvales</taxon>
        <taxon>Malvaceae</taxon>
        <taxon>Malvoideae</taxon>
        <taxon>Gossypium</taxon>
    </lineage>
</organism>
<name>A0ABR0NMB8_GOSAR</name>
<evidence type="ECO:0000256" key="7">
    <source>
        <dbReference type="ARBA" id="ARBA00023033"/>
    </source>
</evidence>
<keyword evidence="3 8" id="KW-0349">Heme</keyword>
<evidence type="ECO:0000256" key="2">
    <source>
        <dbReference type="ARBA" id="ARBA00010617"/>
    </source>
</evidence>
<dbReference type="InterPro" id="IPR001128">
    <property type="entry name" value="Cyt_P450"/>
</dbReference>
<feature type="transmembrane region" description="Helical" evidence="9">
    <location>
        <begin position="6"/>
        <end position="24"/>
    </location>
</feature>
<protein>
    <recommendedName>
        <fullName evidence="12">Alkane hydroxylase MAH1-like</fullName>
    </recommendedName>
</protein>
<dbReference type="Gene3D" id="1.10.630.10">
    <property type="entry name" value="Cytochrome P450"/>
    <property type="match status" value="2"/>
</dbReference>
<evidence type="ECO:0000313" key="11">
    <source>
        <dbReference type="Proteomes" id="UP001358586"/>
    </source>
</evidence>
<keyword evidence="11" id="KW-1185">Reference proteome</keyword>
<keyword evidence="6 8" id="KW-0408">Iron</keyword>
<accession>A0ABR0NMB8</accession>
<keyword evidence="9" id="KW-0472">Membrane</keyword>
<keyword evidence="9" id="KW-0812">Transmembrane</keyword>
<dbReference type="Proteomes" id="UP001358586">
    <property type="component" value="Chromosome 9"/>
</dbReference>
<reference evidence="10 11" key="1">
    <citation type="submission" date="2023-03" db="EMBL/GenBank/DDBJ databases">
        <title>WGS of Gossypium arboreum.</title>
        <authorList>
            <person name="Yu D."/>
        </authorList>
    </citation>
    <scope>NUCLEOTIDE SEQUENCE [LARGE SCALE GENOMIC DNA]</scope>
    <source>
        <tissue evidence="10">Leaf</tissue>
    </source>
</reference>
<keyword evidence="4 8" id="KW-0479">Metal-binding</keyword>
<evidence type="ECO:0000256" key="5">
    <source>
        <dbReference type="ARBA" id="ARBA00023002"/>
    </source>
</evidence>
<evidence type="ECO:0000256" key="8">
    <source>
        <dbReference type="RuleBase" id="RU000461"/>
    </source>
</evidence>
<keyword evidence="7 8" id="KW-0503">Monooxygenase</keyword>
<comment type="caution">
    <text evidence="10">The sequence shown here is derived from an EMBL/GenBank/DDBJ whole genome shotgun (WGS) entry which is preliminary data.</text>
</comment>
<gene>
    <name evidence="10" type="ORF">PVK06_030076</name>
</gene>
<dbReference type="PANTHER" id="PTHR24296">
    <property type="entry name" value="CYTOCHROME P450"/>
    <property type="match status" value="1"/>
</dbReference>
<evidence type="ECO:0000256" key="4">
    <source>
        <dbReference type="ARBA" id="ARBA00022723"/>
    </source>
</evidence>
<dbReference type="EMBL" id="JARKNE010000009">
    <property type="protein sequence ID" value="KAK5802482.1"/>
    <property type="molecule type" value="Genomic_DNA"/>
</dbReference>
<evidence type="ECO:0000256" key="1">
    <source>
        <dbReference type="ARBA" id="ARBA00001971"/>
    </source>
</evidence>
<comment type="cofactor">
    <cofactor evidence="1">
        <name>heme</name>
        <dbReference type="ChEBI" id="CHEBI:30413"/>
    </cofactor>
</comment>
<dbReference type="InterPro" id="IPR017972">
    <property type="entry name" value="Cyt_P450_CS"/>
</dbReference>
<proteinExistence type="inferred from homology"/>
<comment type="similarity">
    <text evidence="2 8">Belongs to the cytochrome P450 family.</text>
</comment>
<evidence type="ECO:0000256" key="9">
    <source>
        <dbReference type="SAM" id="Phobius"/>
    </source>
</evidence>
<dbReference type="Pfam" id="PF00067">
    <property type="entry name" value="p450"/>
    <property type="match status" value="2"/>
</dbReference>
<keyword evidence="5 8" id="KW-0560">Oxidoreductase</keyword>
<evidence type="ECO:0000256" key="6">
    <source>
        <dbReference type="ARBA" id="ARBA00023004"/>
    </source>
</evidence>
<evidence type="ECO:0008006" key="12">
    <source>
        <dbReference type="Google" id="ProtNLM"/>
    </source>
</evidence>
<dbReference type="SUPFAM" id="SSF48264">
    <property type="entry name" value="Cytochrome P450"/>
    <property type="match status" value="1"/>
</dbReference>
<sequence>MVGTSFLQVFFLALISFLFLYRLMRNKNGCPKSSPDELGDDMTCDPANARYVMSSNFDNFPKGPEFKQMLDALGDGILNSDMDLWKNQRIAAQASMRYHLVHQFLLRTTRDKVEMGLMPIIDHAAKHGFIINLKDIFQRFTFDSACILVTGYDPSWLSLELPQVLFPKAMDDLEQAIFYRHVRPLCFTKLQKWLNIGQEGKYKKAWKVLDDVLAEYICQKRKEVKKLNQELVSVDGVDLLTSYITEKEPTVKAKGGGYSNFKVDDVKNLVYLHGALCEVLRLYPPVPFNRKEPVKPDMLPSGHPVHPKAKILFSVYSTGRMKSTWGEDFYEFKPERWIDERGKIKHEPSYKFLSFGAGSRICLGKETSFSQMKAVASALIYNYRIHVMEKSPVVPAVSIILHTENELMTRITKRWE</sequence>